<dbReference type="InterPro" id="IPR005941">
    <property type="entry name" value="DapE_proteobac"/>
</dbReference>
<feature type="domain" description="Peptidase M20 dimerisation" evidence="15">
    <location>
        <begin position="175"/>
        <end position="280"/>
    </location>
</feature>
<dbReference type="EC" id="3.5.1.18" evidence="4 14"/>
<sequence>MKECASLLQKLIQYPTITPKECGIYELIQSYLNNFEFIHISDHGVQNLFAYKKGALDKHFCFMGHIDVVPPGEGWSVEAFSGLIQDGYIYGRGAQDMKSGVSAFVCALKDFLAQSKAQSLPLPTLSILLTSDEEGAGIYGTRIVLERLSELCLLPDMALVAEPTCVQNLGDMIKIGRRGSINGVLKILGKQGHVAYPQKCINPTEALGGVLGEIAGVKLDSGDENFAPSKIVITDMRGGMEVVNVTPNELKIMFNIRNSPNTTLENVEHYFAGVIDKIKRNEPKIVCELTLNQSSKPFLTQRQSPLIQALSQSIQNICGTMPTLSTSGGTSDARFCAGYNIAVAEFGVCNDRIHSIDERVKIKEVEGLYEVFMELLRQLSAKYR</sequence>
<evidence type="ECO:0000256" key="8">
    <source>
        <dbReference type="ARBA" id="ARBA00022801"/>
    </source>
</evidence>
<dbReference type="EMBL" id="UAWL01000006">
    <property type="protein sequence ID" value="SQB97536.1"/>
    <property type="molecule type" value="Genomic_DNA"/>
</dbReference>
<evidence type="ECO:0000256" key="9">
    <source>
        <dbReference type="ARBA" id="ARBA00022833"/>
    </source>
</evidence>
<evidence type="ECO:0000256" key="7">
    <source>
        <dbReference type="ARBA" id="ARBA00022723"/>
    </source>
</evidence>
<dbReference type="PANTHER" id="PTHR43808">
    <property type="entry name" value="ACETYLORNITHINE DEACETYLASE"/>
    <property type="match status" value="1"/>
</dbReference>
<dbReference type="GO" id="GO:0019877">
    <property type="term" value="P:diaminopimelate biosynthetic process"/>
    <property type="evidence" value="ECO:0007669"/>
    <property type="project" value="UniProtKB-KW"/>
</dbReference>
<dbReference type="UniPathway" id="UPA00034">
    <property type="reaction ID" value="UER00021"/>
</dbReference>
<comment type="catalytic activity">
    <reaction evidence="13">
        <text>N-succinyl-(2S,6S)-2,6-diaminopimelate + H2O = (2S,6S)-2,6-diaminopimelate + succinate</text>
        <dbReference type="Rhea" id="RHEA:22608"/>
        <dbReference type="ChEBI" id="CHEBI:15377"/>
        <dbReference type="ChEBI" id="CHEBI:30031"/>
        <dbReference type="ChEBI" id="CHEBI:57609"/>
        <dbReference type="ChEBI" id="CHEBI:58087"/>
        <dbReference type="EC" id="3.5.1.18"/>
    </reaction>
</comment>
<dbReference type="Gene3D" id="3.40.630.10">
    <property type="entry name" value="Zn peptidases"/>
    <property type="match status" value="1"/>
</dbReference>
<evidence type="ECO:0000313" key="17">
    <source>
        <dbReference type="Proteomes" id="UP000250166"/>
    </source>
</evidence>
<dbReference type="Gene3D" id="1.10.150.900">
    <property type="match status" value="1"/>
</dbReference>
<dbReference type="Pfam" id="PF07687">
    <property type="entry name" value="M20_dimer"/>
    <property type="match status" value="1"/>
</dbReference>
<keyword evidence="12" id="KW-0170">Cobalt</keyword>
<dbReference type="Proteomes" id="UP000250166">
    <property type="component" value="Unassembled WGS sequence"/>
</dbReference>
<evidence type="ECO:0000256" key="13">
    <source>
        <dbReference type="ARBA" id="ARBA00051301"/>
    </source>
</evidence>
<evidence type="ECO:0000256" key="5">
    <source>
        <dbReference type="ARBA" id="ARBA00022391"/>
    </source>
</evidence>
<dbReference type="GO" id="GO:0009089">
    <property type="term" value="P:lysine biosynthetic process via diaminopimelate"/>
    <property type="evidence" value="ECO:0007669"/>
    <property type="project" value="UniProtKB-UniRule"/>
</dbReference>
<dbReference type="InterPro" id="IPR036264">
    <property type="entry name" value="Bact_exopeptidase_dim_dom"/>
</dbReference>
<dbReference type="NCBIfam" id="NF009557">
    <property type="entry name" value="PRK13009.1"/>
    <property type="match status" value="1"/>
</dbReference>
<name>A0A2X3BDT5_9HELI</name>
<dbReference type="Pfam" id="PF01546">
    <property type="entry name" value="Peptidase_M20"/>
    <property type="match status" value="1"/>
</dbReference>
<reference evidence="16 17" key="1">
    <citation type="submission" date="2018-06" db="EMBL/GenBank/DDBJ databases">
        <authorList>
            <consortium name="Pathogen Informatics"/>
            <person name="Doyle S."/>
        </authorList>
    </citation>
    <scope>NUCLEOTIDE SEQUENCE [LARGE SCALE GENOMIC DNA]</scope>
    <source>
        <strain evidence="16 17">NCTC13102</strain>
    </source>
</reference>
<keyword evidence="8 16" id="KW-0378">Hydrolase</keyword>
<comment type="pathway">
    <text evidence="1">Amino-acid biosynthesis; L-lysine biosynthesis via DAP pathway; LL-2,6-diaminopimelate from (S)-tetrahydrodipicolinate (succinylase route): step 3/3.</text>
</comment>
<dbReference type="HAMAP" id="MF_01690">
    <property type="entry name" value="DapE"/>
    <property type="match status" value="1"/>
</dbReference>
<dbReference type="GO" id="GO:0009014">
    <property type="term" value="F:succinyl-diaminopimelate desuccinylase activity"/>
    <property type="evidence" value="ECO:0007669"/>
    <property type="project" value="UniProtKB-UniRule"/>
</dbReference>
<dbReference type="InterPro" id="IPR002933">
    <property type="entry name" value="Peptidase_M20"/>
</dbReference>
<dbReference type="GO" id="GO:0046872">
    <property type="term" value="F:metal ion binding"/>
    <property type="evidence" value="ECO:0007669"/>
    <property type="project" value="UniProtKB-KW"/>
</dbReference>
<dbReference type="InterPro" id="IPR011650">
    <property type="entry name" value="Peptidase_M20_dimer"/>
</dbReference>
<evidence type="ECO:0000256" key="4">
    <source>
        <dbReference type="ARBA" id="ARBA00011921"/>
    </source>
</evidence>
<evidence type="ECO:0000256" key="10">
    <source>
        <dbReference type="ARBA" id="ARBA00022915"/>
    </source>
</evidence>
<evidence type="ECO:0000313" key="16">
    <source>
        <dbReference type="EMBL" id="SQB97536.1"/>
    </source>
</evidence>
<comment type="similarity">
    <text evidence="2">Belongs to the peptidase M20A family. DapE subfamily.</text>
</comment>
<keyword evidence="11" id="KW-0457">Lysine biosynthesis</keyword>
<evidence type="ECO:0000256" key="3">
    <source>
        <dbReference type="ARBA" id="ARBA00011738"/>
    </source>
</evidence>
<evidence type="ECO:0000256" key="11">
    <source>
        <dbReference type="ARBA" id="ARBA00023154"/>
    </source>
</evidence>
<dbReference type="InterPro" id="IPR050072">
    <property type="entry name" value="Peptidase_M20A"/>
</dbReference>
<protein>
    <recommendedName>
        <fullName evidence="5 14">Succinyl-diaminopimelate desuccinylase</fullName>
        <ecNumber evidence="4 14">3.5.1.18</ecNumber>
    </recommendedName>
</protein>
<dbReference type="Gene3D" id="3.30.70.360">
    <property type="match status" value="1"/>
</dbReference>
<dbReference type="NCBIfam" id="TIGR01246">
    <property type="entry name" value="dapE_proteo"/>
    <property type="match status" value="1"/>
</dbReference>
<evidence type="ECO:0000256" key="2">
    <source>
        <dbReference type="ARBA" id="ARBA00006746"/>
    </source>
</evidence>
<dbReference type="SUPFAM" id="SSF53187">
    <property type="entry name" value="Zn-dependent exopeptidases"/>
    <property type="match status" value="1"/>
</dbReference>
<accession>A0A2X3BDT5</accession>
<evidence type="ECO:0000256" key="14">
    <source>
        <dbReference type="NCBIfam" id="TIGR01246"/>
    </source>
</evidence>
<dbReference type="SUPFAM" id="SSF55031">
    <property type="entry name" value="Bacterial exopeptidase dimerisation domain"/>
    <property type="match status" value="1"/>
</dbReference>
<dbReference type="RefSeq" id="WP_112058250.1">
    <property type="nucleotide sequence ID" value="NZ_UAWL01000006.1"/>
</dbReference>
<dbReference type="AlphaFoldDB" id="A0A2X3BDT5"/>
<evidence type="ECO:0000259" key="15">
    <source>
        <dbReference type="Pfam" id="PF07687"/>
    </source>
</evidence>
<gene>
    <name evidence="16" type="primary">dapE</name>
    <name evidence="16" type="ORF">NCTC13102_00257</name>
</gene>
<keyword evidence="6" id="KW-0028">Amino-acid biosynthesis</keyword>
<evidence type="ECO:0000256" key="6">
    <source>
        <dbReference type="ARBA" id="ARBA00022605"/>
    </source>
</evidence>
<keyword evidence="9" id="KW-0862">Zinc</keyword>
<keyword evidence="10" id="KW-0220">Diaminopimelate biosynthesis</keyword>
<comment type="subunit">
    <text evidence="3">Homodimer.</text>
</comment>
<dbReference type="GO" id="GO:0008777">
    <property type="term" value="F:acetylornithine deacetylase activity"/>
    <property type="evidence" value="ECO:0007669"/>
    <property type="project" value="TreeGrafter"/>
</dbReference>
<evidence type="ECO:0000256" key="1">
    <source>
        <dbReference type="ARBA" id="ARBA00005130"/>
    </source>
</evidence>
<dbReference type="GO" id="GO:0006526">
    <property type="term" value="P:L-arginine biosynthetic process"/>
    <property type="evidence" value="ECO:0007669"/>
    <property type="project" value="TreeGrafter"/>
</dbReference>
<proteinExistence type="inferred from homology"/>
<dbReference type="PANTHER" id="PTHR43808:SF31">
    <property type="entry name" value="N-ACETYL-L-CITRULLINE DEACETYLASE"/>
    <property type="match status" value="1"/>
</dbReference>
<keyword evidence="7" id="KW-0479">Metal-binding</keyword>
<evidence type="ECO:0000256" key="12">
    <source>
        <dbReference type="ARBA" id="ARBA00023285"/>
    </source>
</evidence>
<organism evidence="16 17">
    <name type="scientific">Helicobacter fennelliae</name>
    <dbReference type="NCBI Taxonomy" id="215"/>
    <lineage>
        <taxon>Bacteria</taxon>
        <taxon>Pseudomonadati</taxon>
        <taxon>Campylobacterota</taxon>
        <taxon>Epsilonproteobacteria</taxon>
        <taxon>Campylobacterales</taxon>
        <taxon>Helicobacteraceae</taxon>
        <taxon>Helicobacter</taxon>
    </lineage>
</organism>